<dbReference type="Gene3D" id="1.10.510.10">
    <property type="entry name" value="Transferase(Phosphotransferase) domain 1"/>
    <property type="match status" value="1"/>
</dbReference>
<evidence type="ECO:0000256" key="8">
    <source>
        <dbReference type="ARBA" id="ARBA00022777"/>
    </source>
</evidence>
<protein>
    <recommendedName>
        <fullName evidence="11">Serine/threonine-protein kinase BUR1</fullName>
        <ecNumber evidence="4">2.7.11.22</ecNumber>
        <ecNumber evidence="3">2.7.11.23</ecNumber>
    </recommendedName>
</protein>
<dbReference type="GeneID" id="90036876"/>
<feature type="compositionally biased region" description="Polar residues" evidence="13">
    <location>
        <begin position="40"/>
        <end position="49"/>
    </location>
</feature>
<evidence type="ECO:0000259" key="14">
    <source>
        <dbReference type="PROSITE" id="PS50011"/>
    </source>
</evidence>
<dbReference type="PROSITE" id="PS00107">
    <property type="entry name" value="PROTEIN_KINASE_ATP"/>
    <property type="match status" value="1"/>
</dbReference>
<accession>A0ABR1FBK6</accession>
<dbReference type="EMBL" id="JBBJBU010000001">
    <property type="protein sequence ID" value="KAK7207233.1"/>
    <property type="molecule type" value="Genomic_DNA"/>
</dbReference>
<evidence type="ECO:0000256" key="10">
    <source>
        <dbReference type="ARBA" id="ARBA00023242"/>
    </source>
</evidence>
<comment type="subcellular location">
    <subcellularLocation>
        <location evidence="1">Nucleus</location>
    </subcellularLocation>
</comment>
<dbReference type="PANTHER" id="PTHR24056">
    <property type="entry name" value="CELL DIVISION PROTEIN KINASE"/>
    <property type="match status" value="1"/>
</dbReference>
<reference evidence="15 16" key="1">
    <citation type="submission" date="2024-03" db="EMBL/GenBank/DDBJ databases">
        <title>Genome-scale model development and genomic sequencing of the oleaginous clade Lipomyces.</title>
        <authorList>
            <consortium name="Lawrence Berkeley National Laboratory"/>
            <person name="Czajka J.J."/>
            <person name="Han Y."/>
            <person name="Kim J."/>
            <person name="Mondo S.J."/>
            <person name="Hofstad B.A."/>
            <person name="Robles A."/>
            <person name="Haridas S."/>
            <person name="Riley R."/>
            <person name="LaButti K."/>
            <person name="Pangilinan J."/>
            <person name="Andreopoulos W."/>
            <person name="Lipzen A."/>
            <person name="Yan J."/>
            <person name="Wang M."/>
            <person name="Ng V."/>
            <person name="Grigoriev I.V."/>
            <person name="Spatafora J.W."/>
            <person name="Magnuson J.K."/>
            <person name="Baker S.E."/>
            <person name="Pomraning K.R."/>
        </authorList>
    </citation>
    <scope>NUCLEOTIDE SEQUENCE [LARGE SCALE GENOMIC DNA]</scope>
    <source>
        <strain evidence="15 16">Phaff 52-87</strain>
    </source>
</reference>
<dbReference type="InterPro" id="IPR017441">
    <property type="entry name" value="Protein_kinase_ATP_BS"/>
</dbReference>
<feature type="region of interest" description="Disordered" evidence="13">
    <location>
        <begin position="28"/>
        <end position="84"/>
    </location>
</feature>
<dbReference type="EC" id="2.7.11.22" evidence="4"/>
<dbReference type="InterPro" id="IPR050108">
    <property type="entry name" value="CDK"/>
</dbReference>
<name>A0ABR1FBK6_9ASCO</name>
<feature type="domain" description="Protein kinase" evidence="14">
    <location>
        <begin position="159"/>
        <end position="462"/>
    </location>
</feature>
<gene>
    <name evidence="15" type="ORF">BZA70DRAFT_270783</name>
</gene>
<keyword evidence="9 12" id="KW-0067">ATP-binding</keyword>
<evidence type="ECO:0000256" key="1">
    <source>
        <dbReference type="ARBA" id="ARBA00004123"/>
    </source>
</evidence>
<dbReference type="RefSeq" id="XP_064770266.1">
    <property type="nucleotide sequence ID" value="XM_064911364.1"/>
</dbReference>
<evidence type="ECO:0000256" key="3">
    <source>
        <dbReference type="ARBA" id="ARBA00012409"/>
    </source>
</evidence>
<organism evidence="15 16">
    <name type="scientific">Myxozyma melibiosi</name>
    <dbReference type="NCBI Taxonomy" id="54550"/>
    <lineage>
        <taxon>Eukaryota</taxon>
        <taxon>Fungi</taxon>
        <taxon>Dikarya</taxon>
        <taxon>Ascomycota</taxon>
        <taxon>Saccharomycotina</taxon>
        <taxon>Lipomycetes</taxon>
        <taxon>Lipomycetales</taxon>
        <taxon>Lipomycetaceae</taxon>
        <taxon>Myxozyma</taxon>
    </lineage>
</organism>
<feature type="compositionally biased region" description="Polar residues" evidence="13">
    <location>
        <begin position="120"/>
        <end position="143"/>
    </location>
</feature>
<keyword evidence="5" id="KW-0723">Serine/threonine-protein kinase</keyword>
<sequence length="504" mass="56849">MTSNPPKFASFQIKRKLNDSSAVPIARSTVVPPWERQSSDNDSAATSQADPDDKEEGEIVETPQSTPGNIGAPAIANANVPRKNPNVFQIKRKRSDENLKADQPAPEEPALKAKRLNGAPANQTQPPATSSGSATPNPVSTPTHPKHNFYGCSFAKVDYEELGKLGEGTFGEVYKARHKRTGRLVALKKILMHNEREGFPITAIREIRILKQLSHENVIPLFEMAIERAVWDKNTKKRGLIYMVTPYMDHDLAGLLENPAVQFSVAQIKCYMLQLLAGTKYLHDSQILHRDMKAANLLIDNNGILKIADFGLARKFEEEPPKRGDEGAAPARRDYTNCVVTRWYRPPELLLGERRYTCAIDMWGVGCIFGEMYRHKPIITGNSDMDQLQKIFQLCGSPTQETMPGWDKLPDANGLRFPQFPRRLEYEFNELGPEGVELLADMLLLNPLRRITAVSAMSHPFFSTYPLPATPQELPIYDSSHEYDRRRFQEKARREPPNRARPPR</sequence>
<feature type="region of interest" description="Disordered" evidence="13">
    <location>
        <begin position="473"/>
        <end position="504"/>
    </location>
</feature>
<evidence type="ECO:0000313" key="16">
    <source>
        <dbReference type="Proteomes" id="UP001498771"/>
    </source>
</evidence>
<dbReference type="Gene3D" id="3.30.200.20">
    <property type="entry name" value="Phosphorylase Kinase, domain 1"/>
    <property type="match status" value="1"/>
</dbReference>
<comment type="caution">
    <text evidence="15">The sequence shown here is derived from an EMBL/GenBank/DDBJ whole genome shotgun (WGS) entry which is preliminary data.</text>
</comment>
<dbReference type="EC" id="2.7.11.23" evidence="3"/>
<keyword evidence="8" id="KW-0418">Kinase</keyword>
<evidence type="ECO:0000256" key="6">
    <source>
        <dbReference type="ARBA" id="ARBA00022679"/>
    </source>
</evidence>
<evidence type="ECO:0000256" key="9">
    <source>
        <dbReference type="ARBA" id="ARBA00022840"/>
    </source>
</evidence>
<feature type="compositionally biased region" description="Basic and acidic residues" evidence="13">
    <location>
        <begin position="479"/>
        <end position="498"/>
    </location>
</feature>
<keyword evidence="7 12" id="KW-0547">Nucleotide-binding</keyword>
<feature type="compositionally biased region" description="Acidic residues" evidence="13">
    <location>
        <begin position="50"/>
        <end position="59"/>
    </location>
</feature>
<evidence type="ECO:0000313" key="15">
    <source>
        <dbReference type="EMBL" id="KAK7207233.1"/>
    </source>
</evidence>
<dbReference type="SUPFAM" id="SSF56112">
    <property type="entry name" value="Protein kinase-like (PK-like)"/>
    <property type="match status" value="1"/>
</dbReference>
<dbReference type="InterPro" id="IPR011009">
    <property type="entry name" value="Kinase-like_dom_sf"/>
</dbReference>
<evidence type="ECO:0000256" key="12">
    <source>
        <dbReference type="PROSITE-ProRule" id="PRU10141"/>
    </source>
</evidence>
<keyword evidence="16" id="KW-1185">Reference proteome</keyword>
<comment type="similarity">
    <text evidence="2">Belongs to the protein kinase superfamily. CMGC Ser/Thr protein kinase family. CDC2/CDKX subfamily.</text>
</comment>
<dbReference type="PANTHER" id="PTHR24056:SF233">
    <property type="entry name" value="CYCLIN-DEPENDENT KINASE 9"/>
    <property type="match status" value="1"/>
</dbReference>
<dbReference type="Pfam" id="PF00069">
    <property type="entry name" value="Pkinase"/>
    <property type="match status" value="1"/>
</dbReference>
<proteinExistence type="inferred from homology"/>
<keyword evidence="10" id="KW-0539">Nucleus</keyword>
<feature type="compositionally biased region" description="Low complexity" evidence="13">
    <location>
        <begin position="67"/>
        <end position="79"/>
    </location>
</feature>
<evidence type="ECO:0000256" key="13">
    <source>
        <dbReference type="SAM" id="MobiDB-lite"/>
    </source>
</evidence>
<evidence type="ECO:0000256" key="7">
    <source>
        <dbReference type="ARBA" id="ARBA00022741"/>
    </source>
</evidence>
<evidence type="ECO:0000256" key="11">
    <source>
        <dbReference type="ARBA" id="ARBA00041018"/>
    </source>
</evidence>
<evidence type="ECO:0000256" key="5">
    <source>
        <dbReference type="ARBA" id="ARBA00022527"/>
    </source>
</evidence>
<evidence type="ECO:0000256" key="4">
    <source>
        <dbReference type="ARBA" id="ARBA00012425"/>
    </source>
</evidence>
<dbReference type="InterPro" id="IPR000719">
    <property type="entry name" value="Prot_kinase_dom"/>
</dbReference>
<feature type="region of interest" description="Disordered" evidence="13">
    <location>
        <begin position="118"/>
        <end position="146"/>
    </location>
</feature>
<dbReference type="SMART" id="SM00220">
    <property type="entry name" value="S_TKc"/>
    <property type="match status" value="1"/>
</dbReference>
<feature type="binding site" evidence="12">
    <location>
        <position position="188"/>
    </location>
    <ligand>
        <name>ATP</name>
        <dbReference type="ChEBI" id="CHEBI:30616"/>
    </ligand>
</feature>
<dbReference type="CDD" id="cd07866">
    <property type="entry name" value="STKc_BUR1"/>
    <property type="match status" value="1"/>
</dbReference>
<evidence type="ECO:0000256" key="2">
    <source>
        <dbReference type="ARBA" id="ARBA00006485"/>
    </source>
</evidence>
<dbReference type="PROSITE" id="PS50011">
    <property type="entry name" value="PROTEIN_KINASE_DOM"/>
    <property type="match status" value="1"/>
</dbReference>
<dbReference type="PROSITE" id="PS00108">
    <property type="entry name" value="PROTEIN_KINASE_ST"/>
    <property type="match status" value="1"/>
</dbReference>
<dbReference type="Proteomes" id="UP001498771">
    <property type="component" value="Unassembled WGS sequence"/>
</dbReference>
<dbReference type="InterPro" id="IPR008271">
    <property type="entry name" value="Ser/Thr_kinase_AS"/>
</dbReference>
<keyword evidence="6" id="KW-0808">Transferase</keyword>